<dbReference type="SUPFAM" id="SSF48498">
    <property type="entry name" value="Tetracyclin repressor-like, C-terminal domain"/>
    <property type="match status" value="1"/>
</dbReference>
<protein>
    <submittedName>
        <fullName evidence="4">DNA-binding transcriptional regulator, AcrR family</fullName>
    </submittedName>
</protein>
<dbReference type="GO" id="GO:0003677">
    <property type="term" value="F:DNA binding"/>
    <property type="evidence" value="ECO:0007669"/>
    <property type="project" value="UniProtKB-UniRule"/>
</dbReference>
<dbReference type="InterPro" id="IPR050109">
    <property type="entry name" value="HTH-type_TetR-like_transc_reg"/>
</dbReference>
<keyword evidence="1 2" id="KW-0238">DNA-binding</keyword>
<feature type="domain" description="HTH tetR-type" evidence="3">
    <location>
        <begin position="16"/>
        <end position="76"/>
    </location>
</feature>
<accession>A0A1I5F1F5</accession>
<dbReference type="PANTHER" id="PTHR30328">
    <property type="entry name" value="TRANSCRIPTIONAL REPRESSOR"/>
    <property type="match status" value="1"/>
</dbReference>
<dbReference type="Gene3D" id="1.10.357.10">
    <property type="entry name" value="Tetracycline Repressor, domain 2"/>
    <property type="match status" value="1"/>
</dbReference>
<evidence type="ECO:0000256" key="2">
    <source>
        <dbReference type="PROSITE-ProRule" id="PRU00335"/>
    </source>
</evidence>
<dbReference type="PROSITE" id="PS50977">
    <property type="entry name" value="HTH_TETR_2"/>
    <property type="match status" value="1"/>
</dbReference>
<organism evidence="4 5">
    <name type="scientific">Actinomadura madurae</name>
    <dbReference type="NCBI Taxonomy" id="1993"/>
    <lineage>
        <taxon>Bacteria</taxon>
        <taxon>Bacillati</taxon>
        <taxon>Actinomycetota</taxon>
        <taxon>Actinomycetes</taxon>
        <taxon>Streptosporangiales</taxon>
        <taxon>Thermomonosporaceae</taxon>
        <taxon>Actinomadura</taxon>
    </lineage>
</organism>
<dbReference type="InterPro" id="IPR036271">
    <property type="entry name" value="Tet_transcr_reg_TetR-rel_C_sf"/>
</dbReference>
<dbReference type="InterPro" id="IPR041467">
    <property type="entry name" value="Sco4008_C"/>
</dbReference>
<dbReference type="GO" id="GO:0006355">
    <property type="term" value="P:regulation of DNA-templated transcription"/>
    <property type="evidence" value="ECO:0007669"/>
    <property type="project" value="UniProtKB-ARBA"/>
</dbReference>
<sequence>MQTDWFVYPDDVDRAQASRRRLLDAATTEFAAYGIAGARVDRISAESRVSKAQMYAYYDNKEGLFDAVLADQVEGIVDAVPLTADDLPGYAVRLYDAYLARPRLVRLATWARLERTPEGHLFPAAEDAPKIKTIVQAQEAGHVTPDLPAADVHAMVIALAMTWSPASITYTATAADPAADHTRRRASLATTVRNAFAPRSTTSED</sequence>
<evidence type="ECO:0000259" key="3">
    <source>
        <dbReference type="PROSITE" id="PS50977"/>
    </source>
</evidence>
<dbReference type="PANTHER" id="PTHR30328:SF54">
    <property type="entry name" value="HTH-TYPE TRANSCRIPTIONAL REPRESSOR SCO4008"/>
    <property type="match status" value="1"/>
</dbReference>
<name>A0A1I5F1F5_9ACTN</name>
<feature type="DNA-binding region" description="H-T-H motif" evidence="2">
    <location>
        <begin position="39"/>
        <end position="58"/>
    </location>
</feature>
<dbReference type="EMBL" id="FOVH01000004">
    <property type="protein sequence ID" value="SFO17584.1"/>
    <property type="molecule type" value="Genomic_DNA"/>
</dbReference>
<dbReference type="Proteomes" id="UP000183413">
    <property type="component" value="Unassembled WGS sequence"/>
</dbReference>
<evidence type="ECO:0000313" key="4">
    <source>
        <dbReference type="EMBL" id="SFO17584.1"/>
    </source>
</evidence>
<dbReference type="Pfam" id="PF17926">
    <property type="entry name" value="TetR_C_21"/>
    <property type="match status" value="1"/>
</dbReference>
<keyword evidence="5" id="KW-1185">Reference proteome</keyword>
<dbReference type="InParanoid" id="A0A1I5F1F5"/>
<reference evidence="4 5" key="1">
    <citation type="submission" date="2016-10" db="EMBL/GenBank/DDBJ databases">
        <authorList>
            <person name="de Groot N.N."/>
        </authorList>
    </citation>
    <scope>NUCLEOTIDE SEQUENCE [LARGE SCALE GENOMIC DNA]</scope>
    <source>
        <strain evidence="4 5">DSM 43067</strain>
    </source>
</reference>
<evidence type="ECO:0000313" key="5">
    <source>
        <dbReference type="Proteomes" id="UP000183413"/>
    </source>
</evidence>
<dbReference type="InterPro" id="IPR001647">
    <property type="entry name" value="HTH_TetR"/>
</dbReference>
<dbReference type="SUPFAM" id="SSF46689">
    <property type="entry name" value="Homeodomain-like"/>
    <property type="match status" value="1"/>
</dbReference>
<dbReference type="AlphaFoldDB" id="A0A1I5F1F5"/>
<dbReference type="eggNOG" id="COG1309">
    <property type="taxonomic scope" value="Bacteria"/>
</dbReference>
<dbReference type="InterPro" id="IPR009057">
    <property type="entry name" value="Homeodomain-like_sf"/>
</dbReference>
<evidence type="ECO:0000256" key="1">
    <source>
        <dbReference type="ARBA" id="ARBA00023125"/>
    </source>
</evidence>
<proteinExistence type="predicted"/>
<gene>
    <name evidence="4" type="ORF">SAMN04489713_104384</name>
</gene>
<dbReference type="PRINTS" id="PR00455">
    <property type="entry name" value="HTHTETR"/>
</dbReference>
<dbReference type="STRING" id="1993.SAMN04489713_104384"/>
<dbReference type="Pfam" id="PF00440">
    <property type="entry name" value="TetR_N"/>
    <property type="match status" value="1"/>
</dbReference>